<keyword evidence="2" id="KW-1185">Reference proteome</keyword>
<organism evidence="1 2">
    <name type="scientific">Maricaulis maris (strain MCS10)</name>
    <name type="common">Caulobacter maris</name>
    <dbReference type="NCBI Taxonomy" id="394221"/>
    <lineage>
        <taxon>Bacteria</taxon>
        <taxon>Pseudomonadati</taxon>
        <taxon>Pseudomonadota</taxon>
        <taxon>Alphaproteobacteria</taxon>
        <taxon>Maricaulales</taxon>
        <taxon>Maricaulaceae</taxon>
        <taxon>Maricaulis</taxon>
    </lineage>
</organism>
<dbReference type="OrthoDB" id="9904618at2"/>
<name>Q0AMY9_MARMM</name>
<dbReference type="KEGG" id="mmr:Mmar10_2056"/>
<dbReference type="STRING" id="394221.Mmar10_2056"/>
<evidence type="ECO:0000313" key="2">
    <source>
        <dbReference type="Proteomes" id="UP000001964"/>
    </source>
</evidence>
<reference evidence="1 2" key="1">
    <citation type="submission" date="2006-08" db="EMBL/GenBank/DDBJ databases">
        <title>Complete sequence of Maricaulis maris MCS10.</title>
        <authorList>
            <consortium name="US DOE Joint Genome Institute"/>
            <person name="Copeland A."/>
            <person name="Lucas S."/>
            <person name="Lapidus A."/>
            <person name="Barry K."/>
            <person name="Detter J.C."/>
            <person name="Glavina del Rio T."/>
            <person name="Hammon N."/>
            <person name="Israni S."/>
            <person name="Dalin E."/>
            <person name="Tice H."/>
            <person name="Pitluck S."/>
            <person name="Saunders E."/>
            <person name="Brettin T."/>
            <person name="Bruce D."/>
            <person name="Han C."/>
            <person name="Tapia R."/>
            <person name="Gilna P."/>
            <person name="Schmutz J."/>
            <person name="Larimer F."/>
            <person name="Land M."/>
            <person name="Hauser L."/>
            <person name="Kyrpides N."/>
            <person name="Mikhailova N."/>
            <person name="Viollier P."/>
            <person name="Stephens C."/>
            <person name="Richardson P."/>
        </authorList>
    </citation>
    <scope>NUCLEOTIDE SEQUENCE [LARGE SCALE GENOMIC DNA]</scope>
    <source>
        <strain evidence="1 2">MCS10</strain>
    </source>
</reference>
<dbReference type="HOGENOM" id="CLU_2081990_0_0_5"/>
<evidence type="ECO:0000313" key="1">
    <source>
        <dbReference type="EMBL" id="ABI66348.1"/>
    </source>
</evidence>
<gene>
    <name evidence="1" type="ordered locus">Mmar10_2056</name>
</gene>
<protein>
    <submittedName>
        <fullName evidence="1">Uncharacterized protein</fullName>
    </submittedName>
</protein>
<sequence>MIELQKPSTKPRDFTAYRIREYTALVEALVAARQRLASGPEILSLVNELVIVTEEILDFTDSCGEAGKARACCAEAEHFMAGLIEHAEAIRAANGAFGSRFIDFIQHMPIEAPRRAA</sequence>
<dbReference type="Proteomes" id="UP000001964">
    <property type="component" value="Chromosome"/>
</dbReference>
<dbReference type="AlphaFoldDB" id="Q0AMY9"/>
<accession>Q0AMY9</accession>
<dbReference type="EMBL" id="CP000449">
    <property type="protein sequence ID" value="ABI66348.1"/>
    <property type="molecule type" value="Genomic_DNA"/>
</dbReference>
<dbReference type="RefSeq" id="WP_011643993.1">
    <property type="nucleotide sequence ID" value="NC_008347.1"/>
</dbReference>
<proteinExistence type="predicted"/>